<evidence type="ECO:0000256" key="2">
    <source>
        <dbReference type="ARBA" id="ARBA00004236"/>
    </source>
</evidence>
<evidence type="ECO:0000256" key="1">
    <source>
        <dbReference type="ARBA" id="ARBA00000085"/>
    </source>
</evidence>
<dbReference type="Proteomes" id="UP001183648">
    <property type="component" value="Unassembled WGS sequence"/>
</dbReference>
<gene>
    <name evidence="15" type="ORF">J2S63_002326</name>
</gene>
<dbReference type="InterPro" id="IPR003661">
    <property type="entry name" value="HisK_dim/P_dom"/>
</dbReference>
<dbReference type="InterPro" id="IPR003594">
    <property type="entry name" value="HATPase_dom"/>
</dbReference>
<dbReference type="SMART" id="SM00387">
    <property type="entry name" value="HATPase_c"/>
    <property type="match status" value="1"/>
</dbReference>
<feature type="transmembrane region" description="Helical" evidence="12">
    <location>
        <begin position="180"/>
        <end position="198"/>
    </location>
</feature>
<proteinExistence type="predicted"/>
<keyword evidence="10 12" id="KW-0472">Membrane</keyword>
<keyword evidence="8 12" id="KW-1133">Transmembrane helix</keyword>
<keyword evidence="9" id="KW-0902">Two-component regulatory system</keyword>
<keyword evidence="16" id="KW-1185">Reference proteome</keyword>
<dbReference type="SMART" id="SM00304">
    <property type="entry name" value="HAMP"/>
    <property type="match status" value="1"/>
</dbReference>
<keyword evidence="7 15" id="KW-0418">Kinase</keyword>
<protein>
    <recommendedName>
        <fullName evidence="3">histidine kinase</fullName>
        <ecNumber evidence="3">2.7.13.3</ecNumber>
    </recommendedName>
</protein>
<keyword evidence="6 12" id="KW-0812">Transmembrane</keyword>
<dbReference type="InterPro" id="IPR036097">
    <property type="entry name" value="HisK_dim/P_sf"/>
</dbReference>
<dbReference type="GO" id="GO:0004673">
    <property type="term" value="F:protein histidine kinase activity"/>
    <property type="evidence" value="ECO:0007669"/>
    <property type="project" value="UniProtKB-EC"/>
</dbReference>
<evidence type="ECO:0000256" key="7">
    <source>
        <dbReference type="ARBA" id="ARBA00022777"/>
    </source>
</evidence>
<keyword evidence="4" id="KW-0597">Phosphoprotein</keyword>
<reference evidence="15 16" key="1">
    <citation type="submission" date="2023-07" db="EMBL/GenBank/DDBJ databases">
        <title>Sequencing the genomes of 1000 actinobacteria strains.</title>
        <authorList>
            <person name="Klenk H.-P."/>
        </authorList>
    </citation>
    <scope>NUCLEOTIDE SEQUENCE [LARGE SCALE GENOMIC DNA]</scope>
    <source>
        <strain evidence="15 16">DSM 19426</strain>
    </source>
</reference>
<evidence type="ECO:0000256" key="12">
    <source>
        <dbReference type="SAM" id="Phobius"/>
    </source>
</evidence>
<dbReference type="InterPro" id="IPR004358">
    <property type="entry name" value="Sig_transdc_His_kin-like_C"/>
</dbReference>
<evidence type="ECO:0000256" key="10">
    <source>
        <dbReference type="ARBA" id="ARBA00023136"/>
    </source>
</evidence>
<evidence type="ECO:0000313" key="15">
    <source>
        <dbReference type="EMBL" id="MDR7362773.1"/>
    </source>
</evidence>
<sequence length="496" mass="52707">MNLARPHLPVTLTARLLAILVTLLAVAGLLVAVSTTLAMRTYLTDRLDSQVLDSVGRASRDPDDVGQSDDQPGPRRPPLEFGLGDQEGSLAAVTTGSGWTAVTLEVKPGAHRPSPEPLPTKALRGLDSLDLEESGVQQVELDGAGTYRVAVRRGEVQGQPTILVSGLPTHDLDRTVRRMLLAQLLLTGAAVLAAGVVGQRVVRRTLQPLKAVATTAHEVAGMQLDTGQVGETARVPEEYVDARTEVGQVAGALNLLLGHMEGALDARHRSEQQVRQFVADASHELRTPLATIMGYAELARRNPEYDGAEALLKVEAEGVRMRGLVEDLLLLARLDSGRPLAREEVDLTLLALEGVQDAQVLAPDHEWVLDLPDEPVSTIGDGPRLHQGLTNLLTNARRHTPPGTRVTVSVSREPTGVRLRVADNGPGIPEELRSRVFERFTRADASRTRDSGGAGLGLALVQAIAAAHGGLAYVESRPGSTVFTVDLPGGAVSLGT</sequence>
<dbReference type="SMART" id="SM00388">
    <property type="entry name" value="HisKA"/>
    <property type="match status" value="1"/>
</dbReference>
<evidence type="ECO:0000256" key="8">
    <source>
        <dbReference type="ARBA" id="ARBA00022989"/>
    </source>
</evidence>
<dbReference type="EC" id="2.7.13.3" evidence="3"/>
<comment type="catalytic activity">
    <reaction evidence="1">
        <text>ATP + protein L-histidine = ADP + protein N-phospho-L-histidine.</text>
        <dbReference type="EC" id="2.7.13.3"/>
    </reaction>
</comment>
<dbReference type="PRINTS" id="PR00344">
    <property type="entry name" value="BCTRLSENSOR"/>
</dbReference>
<dbReference type="RefSeq" id="WP_310302175.1">
    <property type="nucleotide sequence ID" value="NZ_BAAAPS010000013.1"/>
</dbReference>
<dbReference type="PANTHER" id="PTHR45436">
    <property type="entry name" value="SENSOR HISTIDINE KINASE YKOH"/>
    <property type="match status" value="1"/>
</dbReference>
<dbReference type="PROSITE" id="PS50885">
    <property type="entry name" value="HAMP"/>
    <property type="match status" value="1"/>
</dbReference>
<dbReference type="SUPFAM" id="SSF55874">
    <property type="entry name" value="ATPase domain of HSP90 chaperone/DNA topoisomerase II/histidine kinase"/>
    <property type="match status" value="1"/>
</dbReference>
<evidence type="ECO:0000256" key="3">
    <source>
        <dbReference type="ARBA" id="ARBA00012438"/>
    </source>
</evidence>
<dbReference type="InterPro" id="IPR005467">
    <property type="entry name" value="His_kinase_dom"/>
</dbReference>
<comment type="caution">
    <text evidence="15">The sequence shown here is derived from an EMBL/GenBank/DDBJ whole genome shotgun (WGS) entry which is preliminary data.</text>
</comment>
<dbReference type="Gene3D" id="6.10.340.10">
    <property type="match status" value="1"/>
</dbReference>
<evidence type="ECO:0000256" key="5">
    <source>
        <dbReference type="ARBA" id="ARBA00022679"/>
    </source>
</evidence>
<feature type="domain" description="HAMP" evidence="14">
    <location>
        <begin position="203"/>
        <end position="265"/>
    </location>
</feature>
<feature type="transmembrane region" description="Helical" evidence="12">
    <location>
        <begin position="12"/>
        <end position="33"/>
    </location>
</feature>
<dbReference type="PANTHER" id="PTHR45436:SF5">
    <property type="entry name" value="SENSOR HISTIDINE KINASE TRCS"/>
    <property type="match status" value="1"/>
</dbReference>
<dbReference type="InterPro" id="IPR003660">
    <property type="entry name" value="HAMP_dom"/>
</dbReference>
<accession>A0ABU2BWW8</accession>
<feature type="region of interest" description="Disordered" evidence="11">
    <location>
        <begin position="54"/>
        <end position="84"/>
    </location>
</feature>
<dbReference type="InterPro" id="IPR050428">
    <property type="entry name" value="TCS_sensor_his_kinase"/>
</dbReference>
<feature type="domain" description="Histidine kinase" evidence="13">
    <location>
        <begin position="280"/>
        <end position="491"/>
    </location>
</feature>
<dbReference type="InterPro" id="IPR036890">
    <property type="entry name" value="HATPase_C_sf"/>
</dbReference>
<evidence type="ECO:0000313" key="16">
    <source>
        <dbReference type="Proteomes" id="UP001183648"/>
    </source>
</evidence>
<evidence type="ECO:0000256" key="4">
    <source>
        <dbReference type="ARBA" id="ARBA00022553"/>
    </source>
</evidence>
<evidence type="ECO:0000259" key="13">
    <source>
        <dbReference type="PROSITE" id="PS50109"/>
    </source>
</evidence>
<evidence type="ECO:0000256" key="6">
    <source>
        <dbReference type="ARBA" id="ARBA00022692"/>
    </source>
</evidence>
<dbReference type="Pfam" id="PF02518">
    <property type="entry name" value="HATPase_c"/>
    <property type="match status" value="1"/>
</dbReference>
<dbReference type="EMBL" id="JAVDYG010000001">
    <property type="protein sequence ID" value="MDR7362773.1"/>
    <property type="molecule type" value="Genomic_DNA"/>
</dbReference>
<dbReference type="Pfam" id="PF00512">
    <property type="entry name" value="HisKA"/>
    <property type="match status" value="1"/>
</dbReference>
<dbReference type="SUPFAM" id="SSF47384">
    <property type="entry name" value="Homodimeric domain of signal transducing histidine kinase"/>
    <property type="match status" value="1"/>
</dbReference>
<evidence type="ECO:0000256" key="9">
    <source>
        <dbReference type="ARBA" id="ARBA00023012"/>
    </source>
</evidence>
<dbReference type="Gene3D" id="3.30.565.10">
    <property type="entry name" value="Histidine kinase-like ATPase, C-terminal domain"/>
    <property type="match status" value="1"/>
</dbReference>
<dbReference type="CDD" id="cd00075">
    <property type="entry name" value="HATPase"/>
    <property type="match status" value="1"/>
</dbReference>
<name>A0ABU2BWW8_9ACTN</name>
<dbReference type="Gene3D" id="1.10.287.130">
    <property type="match status" value="1"/>
</dbReference>
<evidence type="ECO:0000259" key="14">
    <source>
        <dbReference type="PROSITE" id="PS50885"/>
    </source>
</evidence>
<organism evidence="15 16">
    <name type="scientific">Nocardioides marmoribigeumensis</name>
    <dbReference type="NCBI Taxonomy" id="433649"/>
    <lineage>
        <taxon>Bacteria</taxon>
        <taxon>Bacillati</taxon>
        <taxon>Actinomycetota</taxon>
        <taxon>Actinomycetes</taxon>
        <taxon>Propionibacteriales</taxon>
        <taxon>Nocardioidaceae</taxon>
        <taxon>Nocardioides</taxon>
    </lineage>
</organism>
<dbReference type="PROSITE" id="PS50109">
    <property type="entry name" value="HIS_KIN"/>
    <property type="match status" value="1"/>
</dbReference>
<comment type="subcellular location">
    <subcellularLocation>
        <location evidence="2">Cell membrane</location>
    </subcellularLocation>
</comment>
<dbReference type="CDD" id="cd00082">
    <property type="entry name" value="HisKA"/>
    <property type="match status" value="1"/>
</dbReference>
<keyword evidence="5 15" id="KW-0808">Transferase</keyword>
<evidence type="ECO:0000256" key="11">
    <source>
        <dbReference type="SAM" id="MobiDB-lite"/>
    </source>
</evidence>